<keyword evidence="8" id="KW-1185">Reference proteome</keyword>
<dbReference type="InterPro" id="IPR049453">
    <property type="entry name" value="Memb_transporter_dom"/>
</dbReference>
<dbReference type="PANTHER" id="PTHR10000:SF8">
    <property type="entry name" value="HAD SUPERFAMILY HYDROLASE-LIKE, TYPE 3"/>
    <property type="match status" value="1"/>
</dbReference>
<evidence type="ECO:0000256" key="1">
    <source>
        <dbReference type="ARBA" id="ARBA00004141"/>
    </source>
</evidence>
<comment type="caution">
    <text evidence="7">The sequence shown here is derived from an EMBL/GenBank/DDBJ whole genome shotgun (WGS) entry which is preliminary data.</text>
</comment>
<evidence type="ECO:0000259" key="6">
    <source>
        <dbReference type="Pfam" id="PF13515"/>
    </source>
</evidence>
<dbReference type="Gene3D" id="3.30.1240.10">
    <property type="match status" value="1"/>
</dbReference>
<dbReference type="EMBL" id="JAOQKJ010000006">
    <property type="protein sequence ID" value="MCU6744629.1"/>
    <property type="molecule type" value="Genomic_DNA"/>
</dbReference>
<comment type="subcellular location">
    <subcellularLocation>
        <location evidence="1">Membrane</location>
        <topology evidence="1">Multi-pass membrane protein</topology>
    </subcellularLocation>
</comment>
<keyword evidence="4 5" id="KW-0472">Membrane</keyword>
<dbReference type="GO" id="GO:0016787">
    <property type="term" value="F:hydrolase activity"/>
    <property type="evidence" value="ECO:0007669"/>
    <property type="project" value="UniProtKB-KW"/>
</dbReference>
<keyword evidence="7" id="KW-0378">Hydrolase</keyword>
<dbReference type="InterPro" id="IPR036412">
    <property type="entry name" value="HAD-like_sf"/>
</dbReference>
<evidence type="ECO:0000256" key="4">
    <source>
        <dbReference type="ARBA" id="ARBA00023136"/>
    </source>
</evidence>
<gene>
    <name evidence="7" type="ORF">OCV77_08985</name>
</gene>
<keyword evidence="3 5" id="KW-1133">Transmembrane helix</keyword>
<dbReference type="Pfam" id="PF08282">
    <property type="entry name" value="Hydrolase_3"/>
    <property type="match status" value="1"/>
</dbReference>
<evidence type="ECO:0000256" key="2">
    <source>
        <dbReference type="ARBA" id="ARBA00022692"/>
    </source>
</evidence>
<name>A0ABT2T2Z1_9FIRM</name>
<evidence type="ECO:0000313" key="7">
    <source>
        <dbReference type="EMBL" id="MCU6744629.1"/>
    </source>
</evidence>
<feature type="transmembrane region" description="Helical" evidence="5">
    <location>
        <begin position="60"/>
        <end position="80"/>
    </location>
</feature>
<dbReference type="PANTHER" id="PTHR10000">
    <property type="entry name" value="PHOSPHOSERINE PHOSPHATASE"/>
    <property type="match status" value="1"/>
</dbReference>
<proteinExistence type="predicted"/>
<keyword evidence="2 5" id="KW-0812">Transmembrane</keyword>
<evidence type="ECO:0000313" key="8">
    <source>
        <dbReference type="Proteomes" id="UP001652432"/>
    </source>
</evidence>
<dbReference type="InterPro" id="IPR023214">
    <property type="entry name" value="HAD_sf"/>
</dbReference>
<evidence type="ECO:0000256" key="5">
    <source>
        <dbReference type="SAM" id="Phobius"/>
    </source>
</evidence>
<protein>
    <submittedName>
        <fullName evidence="7">HAD hydrolase family protein</fullName>
    </submittedName>
</protein>
<accession>A0ABT2T2Z1</accession>
<evidence type="ECO:0000256" key="3">
    <source>
        <dbReference type="ARBA" id="ARBA00022989"/>
    </source>
</evidence>
<reference evidence="7 8" key="1">
    <citation type="journal article" date="2021" name="ISME Commun">
        <title>Automated analysis of genomic sequences facilitates high-throughput and comprehensive description of bacteria.</title>
        <authorList>
            <person name="Hitch T.C.A."/>
        </authorList>
    </citation>
    <scope>NUCLEOTIDE SEQUENCE [LARGE SCALE GENOMIC DNA]</scope>
    <source>
        <strain evidence="7 8">Sanger_18</strain>
    </source>
</reference>
<feature type="transmembrane region" description="Helical" evidence="5">
    <location>
        <begin position="146"/>
        <end position="164"/>
    </location>
</feature>
<feature type="transmembrane region" description="Helical" evidence="5">
    <location>
        <begin position="92"/>
        <end position="110"/>
    </location>
</feature>
<dbReference type="RefSeq" id="WP_262574713.1">
    <property type="nucleotide sequence ID" value="NZ_JAOQKJ010000006.1"/>
</dbReference>
<feature type="domain" description="Integral membrane bound transporter" evidence="6">
    <location>
        <begin position="24"/>
        <end position="157"/>
    </location>
</feature>
<dbReference type="Pfam" id="PF13515">
    <property type="entry name" value="FUSC_2"/>
    <property type="match status" value="1"/>
</dbReference>
<dbReference type="Gene3D" id="3.40.50.1000">
    <property type="entry name" value="HAD superfamily/HAD-like"/>
    <property type="match status" value="1"/>
</dbReference>
<dbReference type="SUPFAM" id="SSF56784">
    <property type="entry name" value="HAD-like"/>
    <property type="match status" value="1"/>
</dbReference>
<sequence length="430" mass="49381">MKKRLQFPHIGMRIVKSATAIAVCYLISFLRGSSGIVFYSHLAALWCIQIYVANSRKNALQRLTGTTIGAIYGLIVLLIMEKIPFTGKALEVFNAVLISAMIVPVLYTTIVIKKKQASYFSCVVFLSIVVNHMTDANPYLFVWNRFLDTVIGIGVGIGVNCISLPRKKQKDILFISGLDDTLLSRDDNLSDYSRVELNRMLDEGANFTLSTMRTPASLMKPMQDIRLKLPVIAMDGAVLYDINENAYLKVYVISHSMSMEVLSLVKKHGLSCFANVVVDDMLMIFYEETGEPVHEALVREMRKSSYRNYVKSESMKQENVVYFMMLYEKKIIEEFYEVLKNKGLTEKLKILKYDSVDYPGYSYIKIYNKNATREHMTEYLKAMLDLKKTVTFGSIEGKYDIVIRSGDSNRVVRELKKRYEVVKWRRTRRD</sequence>
<organism evidence="7 8">
    <name type="scientific">Suilimivivens aceti</name>
    <dbReference type="NCBI Taxonomy" id="2981774"/>
    <lineage>
        <taxon>Bacteria</taxon>
        <taxon>Bacillati</taxon>
        <taxon>Bacillota</taxon>
        <taxon>Clostridia</taxon>
        <taxon>Lachnospirales</taxon>
        <taxon>Lachnospiraceae</taxon>
        <taxon>Suilimivivens</taxon>
    </lineage>
</organism>
<dbReference type="Proteomes" id="UP001652432">
    <property type="component" value="Unassembled WGS sequence"/>
</dbReference>